<dbReference type="InterPro" id="IPR021744">
    <property type="entry name" value="CbiG_N"/>
</dbReference>
<evidence type="ECO:0000259" key="2">
    <source>
        <dbReference type="Pfam" id="PF11760"/>
    </source>
</evidence>
<dbReference type="Pfam" id="PF11760">
    <property type="entry name" value="CbiG_N"/>
    <property type="match status" value="1"/>
</dbReference>
<name>A0A0J9BX16_9FIRM</name>
<accession>A0A0J9BX16</accession>
<proteinExistence type="predicted"/>
<gene>
    <name evidence="3" type="ORF">HMPREF9470_04279</name>
</gene>
<evidence type="ECO:0000313" key="3">
    <source>
        <dbReference type="EMBL" id="KMW16779.1"/>
    </source>
</evidence>
<dbReference type="InterPro" id="IPR002750">
    <property type="entry name" value="CobE/GbiG_C"/>
</dbReference>
<organism evidence="3 4">
    <name type="scientific">[Clostridium] citroniae WAL-19142</name>
    <dbReference type="NCBI Taxonomy" id="742734"/>
    <lineage>
        <taxon>Bacteria</taxon>
        <taxon>Bacillati</taxon>
        <taxon>Bacillota</taxon>
        <taxon>Clostridia</taxon>
        <taxon>Lachnospirales</taxon>
        <taxon>Lachnospiraceae</taxon>
        <taxon>Enterocloster</taxon>
    </lineage>
</organism>
<dbReference type="InterPro" id="IPR036518">
    <property type="entry name" value="CobE/GbiG_C_sf"/>
</dbReference>
<dbReference type="Gene3D" id="3.40.50.11220">
    <property type="match status" value="1"/>
</dbReference>
<dbReference type="RefSeq" id="WP_007863970.1">
    <property type="nucleotide sequence ID" value="NZ_KQ235881.1"/>
</dbReference>
<reference evidence="3 4" key="1">
    <citation type="submission" date="2011-04" db="EMBL/GenBank/DDBJ databases">
        <title>The Genome Sequence of Clostridium citroniae WAL-19142.</title>
        <authorList>
            <consortium name="The Broad Institute Genome Sequencing Platform"/>
            <person name="Earl A."/>
            <person name="Ward D."/>
            <person name="Feldgarden M."/>
            <person name="Gevers D."/>
            <person name="Warren Y.A."/>
            <person name="Tyrrell K.L."/>
            <person name="Citron D.M."/>
            <person name="Goldstein E.J."/>
            <person name="Daigneault M."/>
            <person name="Allen-Vercoe E."/>
            <person name="Young S.K."/>
            <person name="Zeng Q."/>
            <person name="Gargeya S."/>
            <person name="Fitzgerald M."/>
            <person name="Haas B."/>
            <person name="Abouelleil A."/>
            <person name="Alvarado L."/>
            <person name="Arachchi H.M."/>
            <person name="Berlin A."/>
            <person name="Brown A."/>
            <person name="Chapman S.B."/>
            <person name="Chen Z."/>
            <person name="Dunbar C."/>
            <person name="Freedman E."/>
            <person name="Gearin G."/>
            <person name="Gellesch M."/>
            <person name="Goldberg J."/>
            <person name="Griggs A."/>
            <person name="Gujja S."/>
            <person name="Heilman E.R."/>
            <person name="Heiman D."/>
            <person name="Howarth C."/>
            <person name="Larson L."/>
            <person name="Lui A."/>
            <person name="MacDonald P.J."/>
            <person name="Mehta T."/>
            <person name="Montmayeur A."/>
            <person name="Murphy C."/>
            <person name="Neiman D."/>
            <person name="Pearson M."/>
            <person name="Priest M."/>
            <person name="Roberts A."/>
            <person name="Saif S."/>
            <person name="Shea T."/>
            <person name="Shenoy N."/>
            <person name="Sisk P."/>
            <person name="Stolte C."/>
            <person name="Sykes S."/>
            <person name="White J."/>
            <person name="Yandava C."/>
            <person name="Wortman J."/>
            <person name="Nusbaum C."/>
            <person name="Birren B."/>
        </authorList>
    </citation>
    <scope>NUCLEOTIDE SEQUENCE [LARGE SCALE GENOMIC DNA]</scope>
    <source>
        <strain evidence="3 4">WAL-19142</strain>
    </source>
</reference>
<dbReference type="InterPro" id="IPR052553">
    <property type="entry name" value="CbiG_hydrolase"/>
</dbReference>
<evidence type="ECO:0000259" key="1">
    <source>
        <dbReference type="Pfam" id="PF01890"/>
    </source>
</evidence>
<dbReference type="PANTHER" id="PTHR37477">
    <property type="entry name" value="COBALT-PRECORRIN-5A HYDROLASE"/>
    <property type="match status" value="1"/>
</dbReference>
<evidence type="ECO:0008006" key="5">
    <source>
        <dbReference type="Google" id="ProtNLM"/>
    </source>
</evidence>
<dbReference type="SUPFAM" id="SSF159672">
    <property type="entry name" value="CbiG N-terminal domain-like"/>
    <property type="match status" value="1"/>
</dbReference>
<comment type="caution">
    <text evidence="3">The sequence shown here is derived from an EMBL/GenBank/DDBJ whole genome shotgun (WGS) entry which is preliminary data.</text>
</comment>
<dbReference type="EMBL" id="ADLK01000029">
    <property type="protein sequence ID" value="KMW16779.1"/>
    <property type="molecule type" value="Genomic_DNA"/>
</dbReference>
<dbReference type="Gene3D" id="3.30.420.180">
    <property type="entry name" value="CobE/GbiG C-terminal domain"/>
    <property type="match status" value="1"/>
</dbReference>
<dbReference type="PANTHER" id="PTHR37477:SF1">
    <property type="entry name" value="COBALT-PRECORRIN-5A HYDROLASE"/>
    <property type="match status" value="1"/>
</dbReference>
<dbReference type="GO" id="GO:0009236">
    <property type="term" value="P:cobalamin biosynthetic process"/>
    <property type="evidence" value="ECO:0007669"/>
    <property type="project" value="InterPro"/>
</dbReference>
<dbReference type="OrthoDB" id="9781023at2"/>
<dbReference type="InterPro" id="IPR038029">
    <property type="entry name" value="GbiG_N_sf"/>
</dbReference>
<feature type="domain" description="Cobalamin synthesis G N-terminal" evidence="2">
    <location>
        <begin position="58"/>
        <end position="138"/>
    </location>
</feature>
<evidence type="ECO:0000313" key="4">
    <source>
        <dbReference type="Proteomes" id="UP000037392"/>
    </source>
</evidence>
<dbReference type="PATRIC" id="fig|742734.4.peg.4585"/>
<dbReference type="AlphaFoldDB" id="A0A0J9BX16"/>
<protein>
    <recommendedName>
        <fullName evidence="5">Cobalamin biosynthesis protein CbiG</fullName>
    </recommendedName>
</protein>
<dbReference type="SUPFAM" id="SSF159664">
    <property type="entry name" value="CobE/GbiG C-terminal domain-like"/>
    <property type="match status" value="1"/>
</dbReference>
<dbReference type="Proteomes" id="UP000037392">
    <property type="component" value="Unassembled WGS sequence"/>
</dbReference>
<dbReference type="GeneID" id="93161355"/>
<dbReference type="Pfam" id="PF01890">
    <property type="entry name" value="CbiG_C"/>
    <property type="match status" value="1"/>
</dbReference>
<sequence>MKIGIISFTAKGSRLCSRLANGLAGEMLECTGYVPERFRDGECENINIQCREQSLDQWTAAMFGDHRAMVFVGAAGIAVRAIAPFVRDKMEDPPVVVVDEAGRFVIPILSGHVGGANRLAVRIARLLGAVPVITTATDVNGLFAVDVFAAENRLVIADREAAKQVSVDLLEGTPVGFFSDFDLGTGRVPAGCVRDVCERNIWITVNDERTWKERYQTSGEKQDKPGLLRLVPKAVTVGVGCRRGVEVHALEHRVRECLDRHGIDPASVKTLATIDVKRDEAAVLALARDRGWELAFYSACELSGVKGEFRESDFVRRTVGVGNVCERACLAKGGGLAFGREAGDGITVAAAVLPVKLNIEKYI</sequence>
<feature type="domain" description="CobE/GbiG C-terminal" evidence="1">
    <location>
        <begin position="236"/>
        <end position="351"/>
    </location>
</feature>